<evidence type="ECO:0000259" key="6">
    <source>
        <dbReference type="PROSITE" id="PS50977"/>
    </source>
</evidence>
<comment type="caution">
    <text evidence="7">The sequence shown here is derived from an EMBL/GenBank/DDBJ whole genome shotgun (WGS) entry which is preliminary data.</text>
</comment>
<keyword evidence="8" id="KW-1185">Reference proteome</keyword>
<dbReference type="InterPro" id="IPR001647">
    <property type="entry name" value="HTH_TetR"/>
</dbReference>
<evidence type="ECO:0000256" key="2">
    <source>
        <dbReference type="ARBA" id="ARBA00023125"/>
    </source>
</evidence>
<dbReference type="PANTHER" id="PTHR30055">
    <property type="entry name" value="HTH-TYPE TRANSCRIPTIONAL REGULATOR RUTR"/>
    <property type="match status" value="1"/>
</dbReference>
<gene>
    <name evidence="7" type="ORF">CLV72_103246</name>
</gene>
<keyword evidence="1" id="KW-0805">Transcription regulation</keyword>
<protein>
    <submittedName>
        <fullName evidence="7">TetR family transcriptional regulator</fullName>
    </submittedName>
</protein>
<dbReference type="SUPFAM" id="SSF46689">
    <property type="entry name" value="Homeodomain-like"/>
    <property type="match status" value="1"/>
</dbReference>
<dbReference type="Gene3D" id="1.10.357.10">
    <property type="entry name" value="Tetracycline Repressor, domain 2"/>
    <property type="match status" value="1"/>
</dbReference>
<keyword evidence="2 4" id="KW-0238">DNA-binding</keyword>
<evidence type="ECO:0000256" key="4">
    <source>
        <dbReference type="PROSITE-ProRule" id="PRU00335"/>
    </source>
</evidence>
<dbReference type="GO" id="GO:0000976">
    <property type="term" value="F:transcription cis-regulatory region binding"/>
    <property type="evidence" value="ECO:0007669"/>
    <property type="project" value="TreeGrafter"/>
</dbReference>
<evidence type="ECO:0000256" key="1">
    <source>
        <dbReference type="ARBA" id="ARBA00023015"/>
    </source>
</evidence>
<dbReference type="InterPro" id="IPR050109">
    <property type="entry name" value="HTH-type_TetR-like_transc_reg"/>
</dbReference>
<feature type="domain" description="HTH tetR-type" evidence="6">
    <location>
        <begin position="38"/>
        <end position="97"/>
    </location>
</feature>
<evidence type="ECO:0000256" key="3">
    <source>
        <dbReference type="ARBA" id="ARBA00023163"/>
    </source>
</evidence>
<evidence type="ECO:0000313" key="8">
    <source>
        <dbReference type="Proteomes" id="UP000237846"/>
    </source>
</evidence>
<dbReference type="InterPro" id="IPR049445">
    <property type="entry name" value="TetR_SbtR-like_C"/>
</dbReference>
<evidence type="ECO:0000256" key="5">
    <source>
        <dbReference type="SAM" id="MobiDB-lite"/>
    </source>
</evidence>
<organism evidence="7 8">
    <name type="scientific">Allonocardiopsis opalescens</name>
    <dbReference type="NCBI Taxonomy" id="1144618"/>
    <lineage>
        <taxon>Bacteria</taxon>
        <taxon>Bacillati</taxon>
        <taxon>Actinomycetota</taxon>
        <taxon>Actinomycetes</taxon>
        <taxon>Streptosporangiales</taxon>
        <taxon>Allonocardiopsis</taxon>
    </lineage>
</organism>
<dbReference type="PRINTS" id="PR00455">
    <property type="entry name" value="HTHTETR"/>
</dbReference>
<name>A0A2T0Q755_9ACTN</name>
<dbReference type="Proteomes" id="UP000237846">
    <property type="component" value="Unassembled WGS sequence"/>
</dbReference>
<dbReference type="PROSITE" id="PS50977">
    <property type="entry name" value="HTH_TETR_2"/>
    <property type="match status" value="1"/>
</dbReference>
<accession>A0A2T0Q755</accession>
<proteinExistence type="predicted"/>
<feature type="region of interest" description="Disordered" evidence="5">
    <location>
        <begin position="1"/>
        <end position="37"/>
    </location>
</feature>
<feature type="DNA-binding region" description="H-T-H motif" evidence="4">
    <location>
        <begin position="60"/>
        <end position="79"/>
    </location>
</feature>
<evidence type="ECO:0000313" key="7">
    <source>
        <dbReference type="EMBL" id="PRX99642.1"/>
    </source>
</evidence>
<dbReference type="Pfam" id="PF21597">
    <property type="entry name" value="TetR_C_43"/>
    <property type="match status" value="1"/>
</dbReference>
<reference evidence="7 8" key="1">
    <citation type="submission" date="2018-03" db="EMBL/GenBank/DDBJ databases">
        <title>Genomic Encyclopedia of Archaeal and Bacterial Type Strains, Phase II (KMG-II): from individual species to whole genera.</title>
        <authorList>
            <person name="Goeker M."/>
        </authorList>
    </citation>
    <scope>NUCLEOTIDE SEQUENCE [LARGE SCALE GENOMIC DNA]</scope>
    <source>
        <strain evidence="7 8">DSM 45601</strain>
    </source>
</reference>
<feature type="compositionally biased region" description="Low complexity" evidence="5">
    <location>
        <begin position="20"/>
        <end position="29"/>
    </location>
</feature>
<dbReference type="AlphaFoldDB" id="A0A2T0Q755"/>
<sequence>MLDDNESPLILSTKGGTLMAPAGPAGPDGARPPRADARRNRARILAAAEELFEERGAAASTEEVARRAGVAAGTVFRHFPTKDALLGAIMKELMRRLAAEVDELVERGDPATALFAFFTRMAEQAAAKRGVVESLAAAGVDIQLTRSVDAFGASVAALLDRAQRAGAVRPQVRPDEVTALLTGVCQGALHGGWDADLRARTLELVFAGLRPAAGRPAR</sequence>
<dbReference type="Pfam" id="PF00440">
    <property type="entry name" value="TetR_N"/>
    <property type="match status" value="1"/>
</dbReference>
<keyword evidence="3" id="KW-0804">Transcription</keyword>
<dbReference type="EMBL" id="PVZC01000003">
    <property type="protein sequence ID" value="PRX99642.1"/>
    <property type="molecule type" value="Genomic_DNA"/>
</dbReference>
<dbReference type="InterPro" id="IPR036271">
    <property type="entry name" value="Tet_transcr_reg_TetR-rel_C_sf"/>
</dbReference>
<dbReference type="SUPFAM" id="SSF48498">
    <property type="entry name" value="Tetracyclin repressor-like, C-terminal domain"/>
    <property type="match status" value="1"/>
</dbReference>
<dbReference type="GO" id="GO:0003700">
    <property type="term" value="F:DNA-binding transcription factor activity"/>
    <property type="evidence" value="ECO:0007669"/>
    <property type="project" value="TreeGrafter"/>
</dbReference>
<dbReference type="PANTHER" id="PTHR30055:SF234">
    <property type="entry name" value="HTH-TYPE TRANSCRIPTIONAL REGULATOR BETI"/>
    <property type="match status" value="1"/>
</dbReference>
<dbReference type="InterPro" id="IPR009057">
    <property type="entry name" value="Homeodomain-like_sf"/>
</dbReference>